<dbReference type="RefSeq" id="WP_114815160.1">
    <property type="nucleotide sequence ID" value="NZ_CP139965.1"/>
</dbReference>
<sequence>MIVTSGAASVCGDAVPCAREPSAVTAIDAHAHVFERGLPLAAQRRYVPDYDAPLAAYLAQLDRCGVSHGVLVQPSFLGTDCSYLLAALRSEPQRLRGVAVIEPDCRFDTLAAMAEAGVVGIRLNLIGLPDAPLSTHIAPATLAHVRELGWHVEVHAEAARIERIVAPLLERGVEVVVDHFGRPAPGLGVGDPAFRRLLDMTRSRQVWVKVSAAYRNSVGDSGEAFAREALSLLKEAATVERLMWGSDWPHTQFEASASFDATFGMAQRLFSEEAERRAVLCSTAAHFYGFCEATVR</sequence>
<dbReference type="Gene3D" id="3.20.20.140">
    <property type="entry name" value="Metal-dependent hydrolases"/>
    <property type="match status" value="1"/>
</dbReference>
<dbReference type="InterPro" id="IPR032466">
    <property type="entry name" value="Metal_Hydrolase"/>
</dbReference>
<dbReference type="Proteomes" id="UP001325479">
    <property type="component" value="Chromosome"/>
</dbReference>
<evidence type="ECO:0000313" key="2">
    <source>
        <dbReference type="EMBL" id="WQD79502.1"/>
    </source>
</evidence>
<gene>
    <name evidence="2" type="ORF">U0042_07365</name>
</gene>
<dbReference type="InterPro" id="IPR052358">
    <property type="entry name" value="Aro_Compnd_Degr_Hydrolases"/>
</dbReference>
<feature type="domain" description="Amidohydrolase-related" evidence="1">
    <location>
        <begin position="27"/>
        <end position="290"/>
    </location>
</feature>
<dbReference type="InterPro" id="IPR006680">
    <property type="entry name" value="Amidohydro-rel"/>
</dbReference>
<name>A0ABZ0WQ61_9BURK</name>
<accession>A0ABZ0WQ61</accession>
<organism evidence="2 3">
    <name type="scientific">Paraburkholderia kururiensis</name>
    <dbReference type="NCBI Taxonomy" id="984307"/>
    <lineage>
        <taxon>Bacteria</taxon>
        <taxon>Pseudomonadati</taxon>
        <taxon>Pseudomonadota</taxon>
        <taxon>Betaproteobacteria</taxon>
        <taxon>Burkholderiales</taxon>
        <taxon>Burkholderiaceae</taxon>
        <taxon>Paraburkholderia</taxon>
    </lineage>
</organism>
<dbReference type="EMBL" id="CP139965">
    <property type="protein sequence ID" value="WQD79502.1"/>
    <property type="molecule type" value="Genomic_DNA"/>
</dbReference>
<dbReference type="SUPFAM" id="SSF51556">
    <property type="entry name" value="Metallo-dependent hydrolases"/>
    <property type="match status" value="1"/>
</dbReference>
<keyword evidence="3" id="KW-1185">Reference proteome</keyword>
<dbReference type="PANTHER" id="PTHR35563">
    <property type="entry name" value="BARREL METAL-DEPENDENT HYDROLASE, PUTATIVE (AFU_ORTHOLOGUE AFUA_1G16240)-RELATED"/>
    <property type="match status" value="1"/>
</dbReference>
<proteinExistence type="predicted"/>
<dbReference type="PANTHER" id="PTHR35563:SF2">
    <property type="entry name" value="BARREL METAL-DEPENDENT HYDROLASE, PUTATIVE (AFU_ORTHOLOGUE AFUA_1G16240)-RELATED"/>
    <property type="match status" value="1"/>
</dbReference>
<evidence type="ECO:0000313" key="3">
    <source>
        <dbReference type="Proteomes" id="UP001325479"/>
    </source>
</evidence>
<evidence type="ECO:0000259" key="1">
    <source>
        <dbReference type="Pfam" id="PF04909"/>
    </source>
</evidence>
<protein>
    <submittedName>
        <fullName evidence="2">Amidohydrolase family protein</fullName>
    </submittedName>
</protein>
<reference evidence="2 3" key="1">
    <citation type="submission" date="2023-12" db="EMBL/GenBank/DDBJ databases">
        <title>Genome sequencing and assembly of bacterial species from a model synthetic community.</title>
        <authorList>
            <person name="Hogle S.L."/>
        </authorList>
    </citation>
    <scope>NUCLEOTIDE SEQUENCE [LARGE SCALE GENOMIC DNA]</scope>
    <source>
        <strain evidence="2 3">HAMBI 2494</strain>
    </source>
</reference>
<dbReference type="Pfam" id="PF04909">
    <property type="entry name" value="Amidohydro_2"/>
    <property type="match status" value="1"/>
</dbReference>